<proteinExistence type="predicted"/>
<dbReference type="Proteomes" id="UP000661894">
    <property type="component" value="Unassembled WGS sequence"/>
</dbReference>
<keyword evidence="2" id="KW-1185">Reference proteome</keyword>
<gene>
    <name evidence="1" type="ORF">H9624_08365</name>
</gene>
<sequence>MSIHLCVLLWERPGRDRDLVRFEDEVLALLPEHGGRLVSRHVVSDREDGDPLEVQMIEMPSEDALDGYMRAPERQRLADVHDRDAVVARTQLLRVEPHR</sequence>
<evidence type="ECO:0008006" key="3">
    <source>
        <dbReference type="Google" id="ProtNLM"/>
    </source>
</evidence>
<dbReference type="EMBL" id="JACSPO010000003">
    <property type="protein sequence ID" value="MBD8062337.1"/>
    <property type="molecule type" value="Genomic_DNA"/>
</dbReference>
<comment type="caution">
    <text evidence="1">The sequence shown here is derived from an EMBL/GenBank/DDBJ whole genome shotgun (WGS) entry which is preliminary data.</text>
</comment>
<organism evidence="1 2">
    <name type="scientific">Oceanitalea stevensii</name>
    <dbReference type="NCBI Taxonomy" id="2763072"/>
    <lineage>
        <taxon>Bacteria</taxon>
        <taxon>Bacillati</taxon>
        <taxon>Actinomycetota</taxon>
        <taxon>Actinomycetes</taxon>
        <taxon>Micrococcales</taxon>
        <taxon>Bogoriellaceae</taxon>
        <taxon>Georgenia</taxon>
    </lineage>
</organism>
<dbReference type="RefSeq" id="WP_251839450.1">
    <property type="nucleotide sequence ID" value="NZ_JACSPO010000003.1"/>
</dbReference>
<name>A0ABR8Z1X5_9MICO</name>
<evidence type="ECO:0000313" key="2">
    <source>
        <dbReference type="Proteomes" id="UP000661894"/>
    </source>
</evidence>
<reference evidence="1 2" key="1">
    <citation type="submission" date="2020-08" db="EMBL/GenBank/DDBJ databases">
        <title>A Genomic Blueprint of the Chicken Gut Microbiome.</title>
        <authorList>
            <person name="Gilroy R."/>
            <person name="Ravi A."/>
            <person name="Getino M."/>
            <person name="Pursley I."/>
            <person name="Horton D.L."/>
            <person name="Alikhan N.-F."/>
            <person name="Baker D."/>
            <person name="Gharbi K."/>
            <person name="Hall N."/>
            <person name="Watson M."/>
            <person name="Adriaenssens E.M."/>
            <person name="Foster-Nyarko E."/>
            <person name="Jarju S."/>
            <person name="Secka A."/>
            <person name="Antonio M."/>
            <person name="Oren A."/>
            <person name="Chaudhuri R."/>
            <person name="La Ragione R.M."/>
            <person name="Hildebrand F."/>
            <person name="Pallen M.J."/>
        </authorList>
    </citation>
    <scope>NUCLEOTIDE SEQUENCE [LARGE SCALE GENOMIC DNA]</scope>
    <source>
        <strain evidence="1 2">Sa1BUA1</strain>
    </source>
</reference>
<evidence type="ECO:0000313" key="1">
    <source>
        <dbReference type="EMBL" id="MBD8062337.1"/>
    </source>
</evidence>
<accession>A0ABR8Z1X5</accession>
<protein>
    <recommendedName>
        <fullName evidence="3">DUF1330 domain-containing protein</fullName>
    </recommendedName>
</protein>